<protein>
    <submittedName>
        <fullName evidence="1">Uncharacterized protein</fullName>
    </submittedName>
</protein>
<comment type="caution">
    <text evidence="1">The sequence shown here is derived from an EMBL/GenBank/DDBJ whole genome shotgun (WGS) entry which is preliminary data.</text>
</comment>
<sequence length="69" mass="7887">MAATANQHRLVPIGKPFIINQTIAILLSGWQHNSKERTKNNLQLRIWQMTLIHSTSTWTLIGMQKAGFM</sequence>
<accession>A0AAV8YEY6</accession>
<gene>
    <name evidence="1" type="ORF">NQ318_016211</name>
</gene>
<dbReference type="EMBL" id="JAPWTK010000115">
    <property type="protein sequence ID" value="KAJ8949580.1"/>
    <property type="molecule type" value="Genomic_DNA"/>
</dbReference>
<dbReference type="Proteomes" id="UP001162162">
    <property type="component" value="Unassembled WGS sequence"/>
</dbReference>
<keyword evidence="2" id="KW-1185">Reference proteome</keyword>
<organism evidence="1 2">
    <name type="scientific">Aromia moschata</name>
    <dbReference type="NCBI Taxonomy" id="1265417"/>
    <lineage>
        <taxon>Eukaryota</taxon>
        <taxon>Metazoa</taxon>
        <taxon>Ecdysozoa</taxon>
        <taxon>Arthropoda</taxon>
        <taxon>Hexapoda</taxon>
        <taxon>Insecta</taxon>
        <taxon>Pterygota</taxon>
        <taxon>Neoptera</taxon>
        <taxon>Endopterygota</taxon>
        <taxon>Coleoptera</taxon>
        <taxon>Polyphaga</taxon>
        <taxon>Cucujiformia</taxon>
        <taxon>Chrysomeloidea</taxon>
        <taxon>Cerambycidae</taxon>
        <taxon>Cerambycinae</taxon>
        <taxon>Callichromatini</taxon>
        <taxon>Aromia</taxon>
    </lineage>
</organism>
<dbReference type="AlphaFoldDB" id="A0AAV8YEY6"/>
<name>A0AAV8YEY6_9CUCU</name>
<proteinExistence type="predicted"/>
<evidence type="ECO:0000313" key="2">
    <source>
        <dbReference type="Proteomes" id="UP001162162"/>
    </source>
</evidence>
<evidence type="ECO:0000313" key="1">
    <source>
        <dbReference type="EMBL" id="KAJ8949580.1"/>
    </source>
</evidence>
<reference evidence="1" key="1">
    <citation type="journal article" date="2023" name="Insect Mol. Biol.">
        <title>Genome sequencing provides insights into the evolution of gene families encoding plant cell wall-degrading enzymes in longhorned beetles.</title>
        <authorList>
            <person name="Shin N.R."/>
            <person name="Okamura Y."/>
            <person name="Kirsch R."/>
            <person name="Pauchet Y."/>
        </authorList>
    </citation>
    <scope>NUCLEOTIDE SEQUENCE</scope>
    <source>
        <strain evidence="1">AMC_N1</strain>
    </source>
</reference>